<protein>
    <recommendedName>
        <fullName evidence="5">Cyanophycinase</fullName>
        <ecNumber evidence="4">3.4.15.6</ecNumber>
    </recommendedName>
</protein>
<evidence type="ECO:0000313" key="9">
    <source>
        <dbReference type="EMBL" id="CAB4963394.1"/>
    </source>
</evidence>
<sequence length="341" mass="34110">MRRRLIATVLLAASCVLALAVPATAGTKVTTGYRFYVSGSTTDVTTTPTGGVLLAGGGTDSDAGMAWLLARGGSRSAAKYGDVVVLRTSGTSGYNSYLVGLGANSVTSIVISSVAGANNPAVAAAIAKAEVIFIAGGDQATYVNLWTGTALQTAVNQRVAAGYPIGGTSAGLAVLGNYVFAALNGTAYSSTVQANPYNSTVTLRGSLFTVPVMANVITDSHFAIRDRMGRLVTFLARLQQDGTAVAPRGIGVDEASAVGVTAGGSATVFGAGKGAYLLTVTSGVSRTCVSGVPLSYAPVTAQRVPVGKTFSVSTWSSADGGAPYTLTVTAGALTSSSSSVY</sequence>
<keyword evidence="6" id="KW-0645">Protease</keyword>
<dbReference type="Pfam" id="PF03575">
    <property type="entry name" value="Peptidase_S51"/>
    <property type="match status" value="1"/>
</dbReference>
<evidence type="ECO:0000256" key="4">
    <source>
        <dbReference type="ARBA" id="ARBA00013115"/>
    </source>
</evidence>
<dbReference type="EMBL" id="CAFBNF010000337">
    <property type="protein sequence ID" value="CAB4963394.1"/>
    <property type="molecule type" value="Genomic_DNA"/>
</dbReference>
<evidence type="ECO:0000256" key="3">
    <source>
        <dbReference type="ARBA" id="ARBA00006534"/>
    </source>
</evidence>
<reference evidence="9" key="1">
    <citation type="submission" date="2020-05" db="EMBL/GenBank/DDBJ databases">
        <authorList>
            <person name="Chiriac C."/>
            <person name="Salcher M."/>
            <person name="Ghai R."/>
            <person name="Kavagutti S V."/>
        </authorList>
    </citation>
    <scope>NUCLEOTIDE SEQUENCE</scope>
</reference>
<dbReference type="GO" id="GO:0006508">
    <property type="term" value="P:proteolysis"/>
    <property type="evidence" value="ECO:0007669"/>
    <property type="project" value="UniProtKB-KW"/>
</dbReference>
<dbReference type="AlphaFoldDB" id="A0A6J7LCA6"/>
<evidence type="ECO:0000256" key="1">
    <source>
        <dbReference type="ARBA" id="ARBA00001092"/>
    </source>
</evidence>
<evidence type="ECO:0000256" key="5">
    <source>
        <dbReference type="ARBA" id="ARBA00015719"/>
    </source>
</evidence>
<dbReference type="InterPro" id="IPR011811">
    <property type="entry name" value="Peptidase_S51_cyanophycinase"/>
</dbReference>
<comment type="similarity">
    <text evidence="3">Belongs to the peptidase S51 family.</text>
</comment>
<evidence type="ECO:0000256" key="8">
    <source>
        <dbReference type="ARBA" id="ARBA00022825"/>
    </source>
</evidence>
<proteinExistence type="inferred from homology"/>
<dbReference type="Gene3D" id="3.40.50.880">
    <property type="match status" value="1"/>
</dbReference>
<comment type="function">
    <text evidence="2">Exopeptidase that catalyzes the hydrolytic cleavage of multi-L-arginyl-poly-L-aspartic acid (cyanophycin; a water-insoluble reserve polymer) into aspartate-arginine dipeptides.</text>
</comment>
<dbReference type="InterPro" id="IPR029062">
    <property type="entry name" value="Class_I_gatase-like"/>
</dbReference>
<organism evidence="9">
    <name type="scientific">freshwater metagenome</name>
    <dbReference type="NCBI Taxonomy" id="449393"/>
    <lineage>
        <taxon>unclassified sequences</taxon>
        <taxon>metagenomes</taxon>
        <taxon>ecological metagenomes</taxon>
    </lineage>
</organism>
<dbReference type="CDD" id="cd03145">
    <property type="entry name" value="GAT1_cyanophycinase"/>
    <property type="match status" value="1"/>
</dbReference>
<evidence type="ECO:0000256" key="6">
    <source>
        <dbReference type="ARBA" id="ARBA00022670"/>
    </source>
</evidence>
<dbReference type="InterPro" id="IPR005320">
    <property type="entry name" value="Peptidase_S51"/>
</dbReference>
<evidence type="ECO:0000256" key="2">
    <source>
        <dbReference type="ARBA" id="ARBA00002039"/>
    </source>
</evidence>
<evidence type="ECO:0000256" key="7">
    <source>
        <dbReference type="ARBA" id="ARBA00022801"/>
    </source>
</evidence>
<accession>A0A6J7LCA6</accession>
<dbReference type="PANTHER" id="PTHR36175">
    <property type="entry name" value="CYANOPHYCINASE"/>
    <property type="match status" value="1"/>
</dbReference>
<dbReference type="PIRSF" id="PIRSF032067">
    <property type="entry name" value="Cyanophycinase"/>
    <property type="match status" value="1"/>
</dbReference>
<comment type="catalytic activity">
    <reaction evidence="1">
        <text>[L-4-(L-arginin-2-N-yl)aspartate](n) + H2O = [L-4-(L-arginin-2-N-yl)aspartate](n-1) + L-4-(L-arginin-2-N-yl)aspartate</text>
        <dbReference type="Rhea" id="RHEA:12845"/>
        <dbReference type="Rhea" id="RHEA-COMP:13728"/>
        <dbReference type="Rhea" id="RHEA-COMP:13734"/>
        <dbReference type="ChEBI" id="CHEBI:15377"/>
        <dbReference type="ChEBI" id="CHEBI:137986"/>
        <dbReference type="ChEBI" id="CHEBI:137991"/>
        <dbReference type="EC" id="3.4.15.6"/>
    </reaction>
</comment>
<gene>
    <name evidence="9" type="ORF">UFOPK3773_02150</name>
</gene>
<dbReference type="EC" id="3.4.15.6" evidence="4"/>
<keyword evidence="8" id="KW-0720">Serine protease</keyword>
<dbReference type="GO" id="GO:0008236">
    <property type="term" value="F:serine-type peptidase activity"/>
    <property type="evidence" value="ECO:0007669"/>
    <property type="project" value="UniProtKB-KW"/>
</dbReference>
<keyword evidence="7" id="KW-0378">Hydrolase</keyword>
<dbReference type="PROSITE" id="PS51257">
    <property type="entry name" value="PROKAR_LIPOPROTEIN"/>
    <property type="match status" value="1"/>
</dbReference>
<dbReference type="PANTHER" id="PTHR36175:SF1">
    <property type="entry name" value="CYANOPHYCINASE"/>
    <property type="match status" value="1"/>
</dbReference>
<name>A0A6J7LCA6_9ZZZZ</name>
<dbReference type="GO" id="GO:0008241">
    <property type="term" value="F:peptidyl-dipeptidase activity"/>
    <property type="evidence" value="ECO:0007669"/>
    <property type="project" value="UniProtKB-EC"/>
</dbReference>
<dbReference type="SUPFAM" id="SSF52317">
    <property type="entry name" value="Class I glutamine amidotransferase-like"/>
    <property type="match status" value="1"/>
</dbReference>